<keyword evidence="2" id="KW-1185">Reference proteome</keyword>
<dbReference type="STRING" id="1316194.A0A1Q5UIY5"/>
<evidence type="ECO:0008006" key="3">
    <source>
        <dbReference type="Google" id="ProtNLM"/>
    </source>
</evidence>
<proteinExistence type="predicted"/>
<name>A0A1Q5UIY5_9EURO</name>
<gene>
    <name evidence="1" type="ORF">PENSUB_1922</name>
</gene>
<dbReference type="Proteomes" id="UP000186955">
    <property type="component" value="Unassembled WGS sequence"/>
</dbReference>
<dbReference type="AlphaFoldDB" id="A0A1Q5UIY5"/>
<organism evidence="1 2">
    <name type="scientific">Penicillium subrubescens</name>
    <dbReference type="NCBI Taxonomy" id="1316194"/>
    <lineage>
        <taxon>Eukaryota</taxon>
        <taxon>Fungi</taxon>
        <taxon>Dikarya</taxon>
        <taxon>Ascomycota</taxon>
        <taxon>Pezizomycotina</taxon>
        <taxon>Eurotiomycetes</taxon>
        <taxon>Eurotiomycetidae</taxon>
        <taxon>Eurotiales</taxon>
        <taxon>Aspergillaceae</taxon>
        <taxon>Penicillium</taxon>
    </lineage>
</organism>
<sequence>MEHKRHVYLACKAIFSAQNASIRKRKTVQKRLEDHRSSLQSLIPDFDLKKVAVICQTPLEKQIFQSEIKAKLEFPELFAPALEKDSYPLASEEEAARSEAEIIEGITLNYEREESGVDTVIPFDCRKDCLNKQPLYCDQGRVSRPVSARKPSLPSFYPSYFPYHAQHAILSTVQRVLEESCFDFAQKWFPLDIKDHGWDCAEAVELTKWTRLIQEQSSNLPCGSLLLNGSELSTALSAVHKIRHTAVHRLLTTARGIDILVVSAMRLTEVLQDTLRTSQLEDLHVDLASKIETMDLQKKALDSCLAQDLENIQLQREQLDQKEEDLKKRAMGNDQDMKSLMGLLIAETVEKVFSHDYRDQWEAEMSCFATADEGD</sequence>
<reference evidence="1 2" key="1">
    <citation type="submission" date="2016-10" db="EMBL/GenBank/DDBJ databases">
        <title>Genome sequence of the ascomycete fungus Penicillium subrubescens.</title>
        <authorList>
            <person name="De Vries R.P."/>
            <person name="Peng M."/>
            <person name="Dilokpimol A."/>
            <person name="Hilden K."/>
            <person name="Makela M.R."/>
            <person name="Grigoriev I."/>
            <person name="Riley R."/>
            <person name="Granchi Z."/>
        </authorList>
    </citation>
    <scope>NUCLEOTIDE SEQUENCE [LARGE SCALE GENOMIC DNA]</scope>
    <source>
        <strain evidence="1 2">CBS 132785</strain>
    </source>
</reference>
<comment type="caution">
    <text evidence="1">The sequence shown here is derived from an EMBL/GenBank/DDBJ whole genome shotgun (WGS) entry which is preliminary data.</text>
</comment>
<dbReference type="EMBL" id="MNBE01000214">
    <property type="protein sequence ID" value="OKP12437.1"/>
    <property type="molecule type" value="Genomic_DNA"/>
</dbReference>
<accession>A0A1Q5UIY5</accession>
<evidence type="ECO:0000313" key="2">
    <source>
        <dbReference type="Proteomes" id="UP000186955"/>
    </source>
</evidence>
<evidence type="ECO:0000313" key="1">
    <source>
        <dbReference type="EMBL" id="OKP12437.1"/>
    </source>
</evidence>
<dbReference type="OrthoDB" id="5324651at2759"/>
<protein>
    <recommendedName>
        <fullName evidence="3">Ubiquinol-cytochrome-c reductase cytochrome c1</fullName>
    </recommendedName>
</protein>